<gene>
    <name evidence="3" type="ORF">DWX77_05930</name>
    <name evidence="2" type="ORF">DXB81_10615</name>
</gene>
<evidence type="ECO:0000313" key="5">
    <source>
        <dbReference type="Proteomes" id="UP000284242"/>
    </source>
</evidence>
<dbReference type="SMART" id="SM00530">
    <property type="entry name" value="HTH_XRE"/>
    <property type="match status" value="1"/>
</dbReference>
<dbReference type="Proteomes" id="UP000261222">
    <property type="component" value="Unassembled WGS sequence"/>
</dbReference>
<comment type="caution">
    <text evidence="2">The sequence shown here is derived from an EMBL/GenBank/DDBJ whole genome shotgun (WGS) entry which is preliminary data.</text>
</comment>
<dbReference type="Pfam" id="PF01381">
    <property type="entry name" value="HTH_3"/>
    <property type="match status" value="1"/>
</dbReference>
<sequence>MAIGERIHFFRILRGMTQKYLGTIVGFPERSADVRLAQYETGTRKPKAELTAALAQALDVSPHALDVPDIDSYIGLMHTLFTLEDLYGLTVSESEDGEICLKVDTSKGKDAHELRKLLYAWKEQADKLSSEEISKDKYDEWRYHYPEFDTTQTWAKVPSQALSDTLVEMFQDKLKPDK</sequence>
<evidence type="ECO:0000313" key="4">
    <source>
        <dbReference type="Proteomes" id="UP000261222"/>
    </source>
</evidence>
<dbReference type="SUPFAM" id="SSF47413">
    <property type="entry name" value="lambda repressor-like DNA-binding domains"/>
    <property type="match status" value="1"/>
</dbReference>
<dbReference type="EMBL" id="QRVV01000011">
    <property type="protein sequence ID" value="RGS75097.1"/>
    <property type="molecule type" value="Genomic_DNA"/>
</dbReference>
<evidence type="ECO:0000313" key="3">
    <source>
        <dbReference type="EMBL" id="RGS75097.1"/>
    </source>
</evidence>
<organism evidence="2 4">
    <name type="scientific">Blautia obeum</name>
    <dbReference type="NCBI Taxonomy" id="40520"/>
    <lineage>
        <taxon>Bacteria</taxon>
        <taxon>Bacillati</taxon>
        <taxon>Bacillota</taxon>
        <taxon>Clostridia</taxon>
        <taxon>Lachnospirales</taxon>
        <taxon>Lachnospiraceae</taxon>
        <taxon>Blautia</taxon>
    </lineage>
</organism>
<dbReference type="PROSITE" id="PS50943">
    <property type="entry name" value="HTH_CROC1"/>
    <property type="match status" value="1"/>
</dbReference>
<dbReference type="GO" id="GO:0003677">
    <property type="term" value="F:DNA binding"/>
    <property type="evidence" value="ECO:0007669"/>
    <property type="project" value="InterPro"/>
</dbReference>
<accession>A0A3E5A6L1</accession>
<evidence type="ECO:0000259" key="1">
    <source>
        <dbReference type="PROSITE" id="PS50943"/>
    </source>
</evidence>
<feature type="domain" description="HTH cro/C1-type" evidence="1">
    <location>
        <begin position="7"/>
        <end position="65"/>
    </location>
</feature>
<name>A0A3E5A6L1_9FIRM</name>
<evidence type="ECO:0000313" key="2">
    <source>
        <dbReference type="EMBL" id="RGN04390.1"/>
    </source>
</evidence>
<dbReference type="Gene3D" id="1.10.260.40">
    <property type="entry name" value="lambda repressor-like DNA-binding domains"/>
    <property type="match status" value="1"/>
</dbReference>
<dbReference type="AlphaFoldDB" id="A0A3E5A6L1"/>
<proteinExistence type="predicted"/>
<dbReference type="Proteomes" id="UP000284242">
    <property type="component" value="Unassembled WGS sequence"/>
</dbReference>
<reference evidence="4 5" key="1">
    <citation type="submission" date="2018-08" db="EMBL/GenBank/DDBJ databases">
        <title>A genome reference for cultivated species of the human gut microbiota.</title>
        <authorList>
            <person name="Zou Y."/>
            <person name="Xue W."/>
            <person name="Luo G."/>
        </authorList>
    </citation>
    <scope>NUCLEOTIDE SEQUENCE [LARGE SCALE GENOMIC DNA]</scope>
    <source>
        <strain evidence="3 5">AF21-24</strain>
        <strain evidence="2 4">OM06-11AA</strain>
    </source>
</reference>
<dbReference type="CDD" id="cd00093">
    <property type="entry name" value="HTH_XRE"/>
    <property type="match status" value="1"/>
</dbReference>
<dbReference type="RefSeq" id="WP_015540712.1">
    <property type="nucleotide sequence ID" value="NZ_CAXTZU010000004.1"/>
</dbReference>
<dbReference type="InterPro" id="IPR010982">
    <property type="entry name" value="Lambda_DNA-bd_dom_sf"/>
</dbReference>
<protein>
    <submittedName>
        <fullName evidence="2">XRE family transcriptional regulator</fullName>
    </submittedName>
</protein>
<dbReference type="InterPro" id="IPR001387">
    <property type="entry name" value="Cro/C1-type_HTH"/>
</dbReference>
<dbReference type="EMBL" id="QSUB01000004">
    <property type="protein sequence ID" value="RGN04390.1"/>
    <property type="molecule type" value="Genomic_DNA"/>
</dbReference>